<evidence type="ECO:0000313" key="2">
    <source>
        <dbReference type="Proteomes" id="UP000246085"/>
    </source>
</evidence>
<name>A0A2U3Q8W4_9BRAD</name>
<protein>
    <submittedName>
        <fullName evidence="1">Uncharacterized protein</fullName>
    </submittedName>
</protein>
<dbReference type="EMBL" id="LS398110">
    <property type="protein sequence ID" value="SPP97820.1"/>
    <property type="molecule type" value="Genomic_DNA"/>
</dbReference>
<gene>
    <name evidence="1" type="ORF">BRAD3257_6959</name>
</gene>
<proteinExistence type="predicted"/>
<reference evidence="1 2" key="1">
    <citation type="submission" date="2018-03" db="EMBL/GenBank/DDBJ databases">
        <authorList>
            <person name="Gully D."/>
        </authorList>
    </citation>
    <scope>NUCLEOTIDE SEQUENCE [LARGE SCALE GENOMIC DNA]</scope>
    <source>
        <strain evidence="1">ORS3257</strain>
    </source>
</reference>
<dbReference type="RefSeq" id="WP_122405104.1">
    <property type="nucleotide sequence ID" value="NZ_LS398110.1"/>
</dbReference>
<organism evidence="1 2">
    <name type="scientific">Bradyrhizobium vignae</name>
    <dbReference type="NCBI Taxonomy" id="1549949"/>
    <lineage>
        <taxon>Bacteria</taxon>
        <taxon>Pseudomonadati</taxon>
        <taxon>Pseudomonadota</taxon>
        <taxon>Alphaproteobacteria</taxon>
        <taxon>Hyphomicrobiales</taxon>
        <taxon>Nitrobacteraceae</taxon>
        <taxon>Bradyrhizobium</taxon>
    </lineage>
</organism>
<dbReference type="AlphaFoldDB" id="A0A2U3Q8W4"/>
<sequence length="99" mass="11312">MGALPANFTKFRQSIRFSFFPVEKEDHGSACELFDAVDAMFRTGPLGAPYGLLERGIDPSFDEKSVAEYAAVVADTPEEREAYMHYWHEENDRHANMDY</sequence>
<dbReference type="Proteomes" id="UP000246085">
    <property type="component" value="Chromosome BRAD3257"/>
</dbReference>
<accession>A0A2U3Q8W4</accession>
<evidence type="ECO:0000313" key="1">
    <source>
        <dbReference type="EMBL" id="SPP97820.1"/>
    </source>
</evidence>
<dbReference type="KEGG" id="bvz:BRAD3257_6959"/>